<dbReference type="GO" id="GO:0015940">
    <property type="term" value="P:pantothenate biosynthetic process"/>
    <property type="evidence" value="ECO:0007669"/>
    <property type="project" value="UniProtKB-UniRule"/>
</dbReference>
<evidence type="ECO:0000256" key="1">
    <source>
        <dbReference type="ARBA" id="ARBA00005033"/>
    </source>
</evidence>
<evidence type="ECO:0000256" key="3">
    <source>
        <dbReference type="ARBA" id="ARBA00011424"/>
    </source>
</evidence>
<accession>A0A432X1J3</accession>
<dbReference type="SUPFAM" id="SSF51621">
    <property type="entry name" value="Phosphoenolpyruvate/pyruvate domain"/>
    <property type="match status" value="1"/>
</dbReference>
<dbReference type="CDD" id="cd06557">
    <property type="entry name" value="KPHMT-like"/>
    <property type="match status" value="1"/>
</dbReference>
<evidence type="ECO:0000313" key="12">
    <source>
        <dbReference type="EMBL" id="RUO40041.1"/>
    </source>
</evidence>
<feature type="binding site" evidence="8 11">
    <location>
        <position position="114"/>
    </location>
    <ligand>
        <name>Mg(2+)</name>
        <dbReference type="ChEBI" id="CHEBI:18420"/>
    </ligand>
</feature>
<dbReference type="Proteomes" id="UP000286976">
    <property type="component" value="Unassembled WGS sequence"/>
</dbReference>
<organism evidence="12 13">
    <name type="scientific">Aliidiomarina taiwanensis</name>
    <dbReference type="NCBI Taxonomy" id="946228"/>
    <lineage>
        <taxon>Bacteria</taxon>
        <taxon>Pseudomonadati</taxon>
        <taxon>Pseudomonadota</taxon>
        <taxon>Gammaproteobacteria</taxon>
        <taxon>Alteromonadales</taxon>
        <taxon>Idiomarinaceae</taxon>
        <taxon>Aliidiomarina</taxon>
    </lineage>
</organism>
<evidence type="ECO:0000256" key="9">
    <source>
        <dbReference type="PIRSR" id="PIRSR000388-1"/>
    </source>
</evidence>
<comment type="similarity">
    <text evidence="2 8">Belongs to the PanB family.</text>
</comment>
<dbReference type="GO" id="GO:0000287">
    <property type="term" value="F:magnesium ion binding"/>
    <property type="evidence" value="ECO:0007669"/>
    <property type="project" value="TreeGrafter"/>
</dbReference>
<gene>
    <name evidence="8 12" type="primary">panB</name>
    <name evidence="12" type="ORF">CWE15_07800</name>
</gene>
<comment type="catalytic activity">
    <reaction evidence="8">
        <text>(6R)-5,10-methylene-5,6,7,8-tetrahydrofolate + 3-methyl-2-oxobutanoate + H2O = 2-dehydropantoate + (6S)-5,6,7,8-tetrahydrofolate</text>
        <dbReference type="Rhea" id="RHEA:11824"/>
        <dbReference type="ChEBI" id="CHEBI:11561"/>
        <dbReference type="ChEBI" id="CHEBI:11851"/>
        <dbReference type="ChEBI" id="CHEBI:15377"/>
        <dbReference type="ChEBI" id="CHEBI:15636"/>
        <dbReference type="ChEBI" id="CHEBI:57453"/>
        <dbReference type="EC" id="2.1.2.11"/>
    </reaction>
</comment>
<reference evidence="12 13" key="1">
    <citation type="journal article" date="2011" name="Front. Microbiol.">
        <title>Genomic signatures of strain selection and enhancement in Bacillus atrophaeus var. globigii, a historical biowarfare simulant.</title>
        <authorList>
            <person name="Gibbons H.S."/>
            <person name="Broomall S.M."/>
            <person name="McNew L.A."/>
            <person name="Daligault H."/>
            <person name="Chapman C."/>
            <person name="Bruce D."/>
            <person name="Karavis M."/>
            <person name="Krepps M."/>
            <person name="McGregor P.A."/>
            <person name="Hong C."/>
            <person name="Park K.H."/>
            <person name="Akmal A."/>
            <person name="Feldman A."/>
            <person name="Lin J.S."/>
            <person name="Chang W.E."/>
            <person name="Higgs B.W."/>
            <person name="Demirev P."/>
            <person name="Lindquist J."/>
            <person name="Liem A."/>
            <person name="Fochler E."/>
            <person name="Read T.D."/>
            <person name="Tapia R."/>
            <person name="Johnson S."/>
            <person name="Bishop-Lilly K.A."/>
            <person name="Detter C."/>
            <person name="Han C."/>
            <person name="Sozhamannan S."/>
            <person name="Rosenzweig C.N."/>
            <person name="Skowronski E.W."/>
        </authorList>
    </citation>
    <scope>NUCLEOTIDE SEQUENCE [LARGE SCALE GENOMIC DNA]</scope>
    <source>
        <strain evidence="12 13">AIT1</strain>
    </source>
</reference>
<dbReference type="Pfam" id="PF02548">
    <property type="entry name" value="Pantoate_transf"/>
    <property type="match status" value="1"/>
</dbReference>
<dbReference type="GO" id="GO:0005737">
    <property type="term" value="C:cytoplasm"/>
    <property type="evidence" value="ECO:0007669"/>
    <property type="project" value="UniProtKB-SubCell"/>
</dbReference>
<keyword evidence="12" id="KW-0489">Methyltransferase</keyword>
<keyword evidence="8" id="KW-0963">Cytoplasm</keyword>
<evidence type="ECO:0000256" key="10">
    <source>
        <dbReference type="PIRSR" id="PIRSR000388-2"/>
    </source>
</evidence>
<keyword evidence="5 8" id="KW-0808">Transferase</keyword>
<sequence length="264" mass="28367">MSKVRISQLLKMKQSGEKITAVTAYDASFSKLFHENGIEVILIGDSLGMVLHGEDTTLGVSVEDIAYHTRAVRKGAADAFVIADMPFMSYPDPDTAGFHAAELMRAGANMVKMEGGEWLVDTVKHLTQQGIPVCAHLGLLPQQVHLIGGYRVQGKTKEQADKLIEEALKLQAAGAQLLVVECIPAALGKRFSEALHIPVIGIGAGADTDGQILVMHDMLGMNADYLPKFTRNFLVGHDSLAKAVQSYVAAVKDASFPGPEHTFS</sequence>
<feature type="binding site" evidence="8 11">
    <location>
        <position position="84"/>
    </location>
    <ligand>
        <name>Mg(2+)</name>
        <dbReference type="ChEBI" id="CHEBI:18420"/>
    </ligand>
</feature>
<evidence type="ECO:0000256" key="8">
    <source>
        <dbReference type="HAMAP-Rule" id="MF_00156"/>
    </source>
</evidence>
<comment type="function">
    <text evidence="7 8">Catalyzes the reversible reaction in which hydroxymethyl group from 5,10-methylenetetrahydrofolate is transferred onto alpha-ketoisovalerate to form ketopantoate.</text>
</comment>
<keyword evidence="4 8" id="KW-0566">Pantothenate biosynthesis</keyword>
<dbReference type="AlphaFoldDB" id="A0A432X1J3"/>
<comment type="caution">
    <text evidence="12">The sequence shown here is derived from an EMBL/GenBank/DDBJ whole genome shotgun (WGS) entry which is preliminary data.</text>
</comment>
<dbReference type="InterPro" id="IPR003700">
    <property type="entry name" value="Pantoate_hydroxy_MeTrfase"/>
</dbReference>
<dbReference type="PANTHER" id="PTHR20881:SF0">
    <property type="entry name" value="3-METHYL-2-OXOBUTANOATE HYDROXYMETHYLTRANSFERASE"/>
    <property type="match status" value="1"/>
</dbReference>
<dbReference type="EMBL" id="PIPQ01000004">
    <property type="protein sequence ID" value="RUO40041.1"/>
    <property type="molecule type" value="Genomic_DNA"/>
</dbReference>
<dbReference type="HAMAP" id="MF_00156">
    <property type="entry name" value="PanB"/>
    <property type="match status" value="1"/>
</dbReference>
<dbReference type="GO" id="GO:0003864">
    <property type="term" value="F:3-methyl-2-oxobutanoate hydroxymethyltransferase activity"/>
    <property type="evidence" value="ECO:0007669"/>
    <property type="project" value="UniProtKB-UniRule"/>
</dbReference>
<feature type="binding site" evidence="8 10">
    <location>
        <position position="112"/>
    </location>
    <ligand>
        <name>3-methyl-2-oxobutanoate</name>
        <dbReference type="ChEBI" id="CHEBI:11851"/>
    </ligand>
</feature>
<dbReference type="RefSeq" id="WP_126757524.1">
    <property type="nucleotide sequence ID" value="NZ_PIPQ01000004.1"/>
</dbReference>
<keyword evidence="8 11" id="KW-0460">Magnesium</keyword>
<evidence type="ECO:0000256" key="7">
    <source>
        <dbReference type="ARBA" id="ARBA00056497"/>
    </source>
</evidence>
<evidence type="ECO:0000256" key="5">
    <source>
        <dbReference type="ARBA" id="ARBA00022679"/>
    </source>
</evidence>
<dbReference type="InterPro" id="IPR040442">
    <property type="entry name" value="Pyrv_kinase-like_dom_sf"/>
</dbReference>
<dbReference type="PANTHER" id="PTHR20881">
    <property type="entry name" value="3-METHYL-2-OXOBUTANOATE HYDROXYMETHYLTRANSFERASE"/>
    <property type="match status" value="1"/>
</dbReference>
<feature type="active site" description="Proton acceptor" evidence="8 9">
    <location>
        <position position="181"/>
    </location>
</feature>
<comment type="subcellular location">
    <subcellularLocation>
        <location evidence="8">Cytoplasm</location>
    </subcellularLocation>
</comment>
<dbReference type="GO" id="GO:0008168">
    <property type="term" value="F:methyltransferase activity"/>
    <property type="evidence" value="ECO:0007669"/>
    <property type="project" value="UniProtKB-KW"/>
</dbReference>
<feature type="binding site" evidence="8 10">
    <location>
        <begin position="45"/>
        <end position="46"/>
    </location>
    <ligand>
        <name>3-methyl-2-oxobutanoate</name>
        <dbReference type="ChEBI" id="CHEBI:11851"/>
    </ligand>
</feature>
<dbReference type="Gene3D" id="3.20.20.60">
    <property type="entry name" value="Phosphoenolpyruvate-binding domains"/>
    <property type="match status" value="1"/>
</dbReference>
<evidence type="ECO:0000313" key="13">
    <source>
        <dbReference type="Proteomes" id="UP000286976"/>
    </source>
</evidence>
<dbReference type="OrthoDB" id="9781789at2"/>
<proteinExistence type="inferred from homology"/>
<keyword evidence="13" id="KW-1185">Reference proteome</keyword>
<name>A0A432X1J3_9GAMM</name>
<dbReference type="GO" id="GO:0032259">
    <property type="term" value="P:methylation"/>
    <property type="evidence" value="ECO:0007669"/>
    <property type="project" value="UniProtKB-KW"/>
</dbReference>
<dbReference type="NCBIfam" id="TIGR00222">
    <property type="entry name" value="panB"/>
    <property type="match status" value="1"/>
</dbReference>
<keyword evidence="6 8" id="KW-0479">Metal-binding</keyword>
<evidence type="ECO:0000256" key="6">
    <source>
        <dbReference type="ARBA" id="ARBA00022723"/>
    </source>
</evidence>
<comment type="pathway">
    <text evidence="1 8">Cofactor biosynthesis; (R)-pantothenate biosynthesis; (R)-pantoate from 3-methyl-2-oxobutanoate: step 1/2.</text>
</comment>
<comment type="cofactor">
    <cofactor evidence="8 11">
        <name>Mg(2+)</name>
        <dbReference type="ChEBI" id="CHEBI:18420"/>
    </cofactor>
    <text evidence="8 11">Binds 1 Mg(2+) ion per subunit.</text>
</comment>
<dbReference type="UniPathway" id="UPA00028">
    <property type="reaction ID" value="UER00003"/>
</dbReference>
<feature type="binding site" evidence="8 10">
    <location>
        <position position="84"/>
    </location>
    <ligand>
        <name>3-methyl-2-oxobutanoate</name>
        <dbReference type="ChEBI" id="CHEBI:11851"/>
    </ligand>
</feature>
<dbReference type="InterPro" id="IPR015813">
    <property type="entry name" value="Pyrv/PenolPyrv_kinase-like_dom"/>
</dbReference>
<dbReference type="FunFam" id="3.20.20.60:FF:000003">
    <property type="entry name" value="3-methyl-2-oxobutanoate hydroxymethyltransferase"/>
    <property type="match status" value="1"/>
</dbReference>
<dbReference type="NCBIfam" id="NF001452">
    <property type="entry name" value="PRK00311.1"/>
    <property type="match status" value="1"/>
</dbReference>
<evidence type="ECO:0000256" key="4">
    <source>
        <dbReference type="ARBA" id="ARBA00022655"/>
    </source>
</evidence>
<comment type="subunit">
    <text evidence="3 8">Homodecamer; pentamer of dimers.</text>
</comment>
<feature type="binding site" evidence="8 11">
    <location>
        <position position="45"/>
    </location>
    <ligand>
        <name>Mg(2+)</name>
        <dbReference type="ChEBI" id="CHEBI:18420"/>
    </ligand>
</feature>
<dbReference type="PIRSF" id="PIRSF000388">
    <property type="entry name" value="Pantoate_hydroxy_MeTrfase"/>
    <property type="match status" value="1"/>
</dbReference>
<protein>
    <recommendedName>
        <fullName evidence="8">3-methyl-2-oxobutanoate hydroxymethyltransferase</fullName>
        <ecNumber evidence="8">2.1.2.11</ecNumber>
    </recommendedName>
    <alternativeName>
        <fullName evidence="8">Ketopantoate hydroxymethyltransferase</fullName>
        <shortName evidence="8">KPHMT</shortName>
    </alternativeName>
</protein>
<dbReference type="EC" id="2.1.2.11" evidence="8"/>
<evidence type="ECO:0000256" key="2">
    <source>
        <dbReference type="ARBA" id="ARBA00008676"/>
    </source>
</evidence>
<evidence type="ECO:0000256" key="11">
    <source>
        <dbReference type="PIRSR" id="PIRSR000388-3"/>
    </source>
</evidence>